<dbReference type="Proteomes" id="UP000837857">
    <property type="component" value="Chromosome 9"/>
</dbReference>
<protein>
    <submittedName>
        <fullName evidence="1">Uncharacterized protein</fullName>
    </submittedName>
</protein>
<sequence>MARRGVSGDLARRLATRHWFERIFFLKRREPNLHRQFLNLIPWKRSNYDCSNNRGSTYVIARQHLPDRVDQKPANYLHVAVSGRDPRRAWGVAVGVPHPHPPHPQPHPPLAPRRDGSVSGCHFLLVAAICCFVVNACR</sequence>
<proteinExistence type="predicted"/>
<dbReference type="EMBL" id="OW152821">
    <property type="protein sequence ID" value="CAH2077225.1"/>
    <property type="molecule type" value="Genomic_DNA"/>
</dbReference>
<reference evidence="1" key="1">
    <citation type="submission" date="2022-03" db="EMBL/GenBank/DDBJ databases">
        <authorList>
            <person name="Martin H S."/>
        </authorList>
    </citation>
    <scope>NUCLEOTIDE SEQUENCE</scope>
</reference>
<evidence type="ECO:0000313" key="2">
    <source>
        <dbReference type="Proteomes" id="UP000837857"/>
    </source>
</evidence>
<name>A0ABN8J9E2_9NEOP</name>
<feature type="non-terminal residue" evidence="1">
    <location>
        <position position="1"/>
    </location>
</feature>
<accession>A0ABN8J9E2</accession>
<organism evidence="1 2">
    <name type="scientific">Iphiclides podalirius</name>
    <name type="common">scarce swallowtail</name>
    <dbReference type="NCBI Taxonomy" id="110791"/>
    <lineage>
        <taxon>Eukaryota</taxon>
        <taxon>Metazoa</taxon>
        <taxon>Ecdysozoa</taxon>
        <taxon>Arthropoda</taxon>
        <taxon>Hexapoda</taxon>
        <taxon>Insecta</taxon>
        <taxon>Pterygota</taxon>
        <taxon>Neoptera</taxon>
        <taxon>Endopterygota</taxon>
        <taxon>Lepidoptera</taxon>
        <taxon>Glossata</taxon>
        <taxon>Ditrysia</taxon>
        <taxon>Papilionoidea</taxon>
        <taxon>Papilionidae</taxon>
        <taxon>Papilioninae</taxon>
        <taxon>Iphiclides</taxon>
    </lineage>
</organism>
<keyword evidence="2" id="KW-1185">Reference proteome</keyword>
<gene>
    <name evidence="1" type="ORF">IPOD504_LOCUS17606</name>
</gene>
<evidence type="ECO:0000313" key="1">
    <source>
        <dbReference type="EMBL" id="CAH2077225.1"/>
    </source>
</evidence>